<proteinExistence type="predicted"/>
<reference evidence="1" key="2">
    <citation type="journal article" date="2021" name="PeerJ">
        <title>Extensive microbial diversity within the chicken gut microbiome revealed by metagenomics and culture.</title>
        <authorList>
            <person name="Gilroy R."/>
            <person name="Ravi A."/>
            <person name="Getino M."/>
            <person name="Pursley I."/>
            <person name="Horton D.L."/>
            <person name="Alikhan N.F."/>
            <person name="Baker D."/>
            <person name="Gharbi K."/>
            <person name="Hall N."/>
            <person name="Watson M."/>
            <person name="Adriaenssens E.M."/>
            <person name="Foster-Nyarko E."/>
            <person name="Jarju S."/>
            <person name="Secka A."/>
            <person name="Antonio M."/>
            <person name="Oren A."/>
            <person name="Chaudhuri R.R."/>
            <person name="La Ragione R."/>
            <person name="Hildebrand F."/>
            <person name="Pallen M.J."/>
        </authorList>
    </citation>
    <scope>NUCLEOTIDE SEQUENCE</scope>
    <source>
        <strain evidence="1">6276</strain>
    </source>
</reference>
<name>A0A9D1EZF2_9BACT</name>
<comment type="caution">
    <text evidence="1">The sequence shown here is derived from an EMBL/GenBank/DDBJ whole genome shotgun (WGS) entry which is preliminary data.</text>
</comment>
<dbReference type="Proteomes" id="UP000823928">
    <property type="component" value="Unassembled WGS sequence"/>
</dbReference>
<accession>A0A9D1EZF2</accession>
<sequence length="174" mass="19012">MANLSISGIRERIFNSTKHEQTVARSSNPFAVTSFKGNVLTADVFAPEKEKSSNPSFTGKLKASALVGSLASAGSKISAAFESIGAFCNKMKNWGLDAWNTLKNTEVSLDFIPKASEKIKSKFDSALNTDIFEACKTRWNAMQDEHMVQSYMSLPTRGENGLKEMFEQSIGLVA</sequence>
<evidence type="ECO:0000313" key="2">
    <source>
        <dbReference type="Proteomes" id="UP000823928"/>
    </source>
</evidence>
<protein>
    <submittedName>
        <fullName evidence="1">Uncharacterized protein</fullName>
    </submittedName>
</protein>
<evidence type="ECO:0000313" key="1">
    <source>
        <dbReference type="EMBL" id="HIS36745.1"/>
    </source>
</evidence>
<reference evidence="1" key="1">
    <citation type="submission" date="2020-10" db="EMBL/GenBank/DDBJ databases">
        <authorList>
            <person name="Gilroy R."/>
        </authorList>
    </citation>
    <scope>NUCLEOTIDE SEQUENCE</scope>
    <source>
        <strain evidence="1">6276</strain>
    </source>
</reference>
<dbReference type="AlphaFoldDB" id="A0A9D1EZF2"/>
<gene>
    <name evidence="1" type="ORF">IAC10_08980</name>
</gene>
<organism evidence="1 2">
    <name type="scientific">Candidatus Scatousia excrementigallinarum</name>
    <dbReference type="NCBI Taxonomy" id="2840935"/>
    <lineage>
        <taxon>Bacteria</taxon>
        <taxon>Candidatus Scatousia</taxon>
    </lineage>
</organism>
<dbReference type="EMBL" id="DVIU01000178">
    <property type="protein sequence ID" value="HIS36745.1"/>
    <property type="molecule type" value="Genomic_DNA"/>
</dbReference>